<dbReference type="GO" id="GO:0046872">
    <property type="term" value="F:metal ion binding"/>
    <property type="evidence" value="ECO:0007669"/>
    <property type="project" value="UniProtKB-KW"/>
</dbReference>
<dbReference type="SUPFAM" id="SSF51419">
    <property type="entry name" value="PLP-binding barrel"/>
    <property type="match status" value="1"/>
</dbReference>
<dbReference type="Gene3D" id="2.40.37.20">
    <property type="entry name" value="D-serine dehydratase-like domain"/>
    <property type="match status" value="1"/>
</dbReference>
<evidence type="ECO:0000256" key="9">
    <source>
        <dbReference type="ARBA" id="ARBA00051198"/>
    </source>
</evidence>
<dbReference type="InterPro" id="IPR029066">
    <property type="entry name" value="PLP-binding_barrel"/>
</dbReference>
<evidence type="ECO:0000256" key="13">
    <source>
        <dbReference type="ARBA" id="ARBA00075219"/>
    </source>
</evidence>
<accession>A0A4S4LGW7</accession>
<evidence type="ECO:0000313" key="15">
    <source>
        <dbReference type="EMBL" id="THH11192.1"/>
    </source>
</evidence>
<keyword evidence="5" id="KW-0479">Metal-binding</keyword>
<keyword evidence="7" id="KW-0663">Pyridoxal phosphate</keyword>
<gene>
    <name evidence="15" type="ORF">EW145_g795</name>
</gene>
<evidence type="ECO:0000256" key="6">
    <source>
        <dbReference type="ARBA" id="ARBA00022833"/>
    </source>
</evidence>
<dbReference type="OrthoDB" id="20198at2759"/>
<evidence type="ECO:0000256" key="8">
    <source>
        <dbReference type="ARBA" id="ARBA00023239"/>
    </source>
</evidence>
<dbReference type="FunFam" id="3.20.20.10:FF:000016">
    <property type="entry name" value="D-serine dehydratase"/>
    <property type="match status" value="1"/>
</dbReference>
<evidence type="ECO:0000256" key="3">
    <source>
        <dbReference type="ARBA" id="ARBA00005323"/>
    </source>
</evidence>
<comment type="cofactor">
    <cofactor evidence="1">
        <name>pyridoxal 5'-phosphate</name>
        <dbReference type="ChEBI" id="CHEBI:597326"/>
    </cofactor>
</comment>
<dbReference type="PANTHER" id="PTHR28004">
    <property type="entry name" value="ZGC:162816-RELATED"/>
    <property type="match status" value="1"/>
</dbReference>
<keyword evidence="4" id="KW-0216">Detoxification</keyword>
<protein>
    <recommendedName>
        <fullName evidence="12">D-serine dehydratase</fullName>
        <ecNumber evidence="11">4.3.1.18</ecNumber>
    </recommendedName>
    <alternativeName>
        <fullName evidence="13">D-serine deaminase</fullName>
    </alternativeName>
</protein>
<dbReference type="InterPro" id="IPR026956">
    <property type="entry name" value="D-ser_dehydrat-like_dom"/>
</dbReference>
<keyword evidence="6" id="KW-0862">Zinc</keyword>
<evidence type="ECO:0000313" key="16">
    <source>
        <dbReference type="Proteomes" id="UP000308199"/>
    </source>
</evidence>
<dbReference type="Pfam" id="PF01168">
    <property type="entry name" value="Ala_racemase_N"/>
    <property type="match status" value="1"/>
</dbReference>
<evidence type="ECO:0000256" key="12">
    <source>
        <dbReference type="ARBA" id="ARBA00069616"/>
    </source>
</evidence>
<dbReference type="AlphaFoldDB" id="A0A4S4LGW7"/>
<dbReference type="Gene3D" id="3.20.20.10">
    <property type="entry name" value="Alanine racemase"/>
    <property type="match status" value="1"/>
</dbReference>
<name>A0A4S4LGW7_9AGAM</name>
<dbReference type="InterPro" id="IPR042208">
    <property type="entry name" value="D-ser_dehydrat-like_sf"/>
</dbReference>
<reference evidence="15 16" key="1">
    <citation type="submission" date="2019-02" db="EMBL/GenBank/DDBJ databases">
        <title>Genome sequencing of the rare red list fungi Phellinidium pouzarii.</title>
        <authorList>
            <person name="Buettner E."/>
            <person name="Kellner H."/>
        </authorList>
    </citation>
    <scope>NUCLEOTIDE SEQUENCE [LARGE SCALE GENOMIC DNA]</scope>
    <source>
        <strain evidence="15 16">DSM 108285</strain>
    </source>
</reference>
<evidence type="ECO:0000256" key="1">
    <source>
        <dbReference type="ARBA" id="ARBA00001933"/>
    </source>
</evidence>
<evidence type="ECO:0000256" key="10">
    <source>
        <dbReference type="ARBA" id="ARBA00055764"/>
    </source>
</evidence>
<evidence type="ECO:0000256" key="2">
    <source>
        <dbReference type="ARBA" id="ARBA00001947"/>
    </source>
</evidence>
<comment type="cofactor">
    <cofactor evidence="2">
        <name>Zn(2+)</name>
        <dbReference type="ChEBI" id="CHEBI:29105"/>
    </cofactor>
</comment>
<dbReference type="InterPro" id="IPR051466">
    <property type="entry name" value="D-amino_acid_metab_enzyme"/>
</dbReference>
<comment type="catalytic activity">
    <reaction evidence="9">
        <text>D-serine = pyruvate + NH4(+)</text>
        <dbReference type="Rhea" id="RHEA:13977"/>
        <dbReference type="ChEBI" id="CHEBI:15361"/>
        <dbReference type="ChEBI" id="CHEBI:28938"/>
        <dbReference type="ChEBI" id="CHEBI:35247"/>
        <dbReference type="EC" id="4.3.1.18"/>
    </reaction>
    <physiologicalReaction direction="left-to-right" evidence="9">
        <dbReference type="Rhea" id="RHEA:13978"/>
    </physiologicalReaction>
</comment>
<evidence type="ECO:0000256" key="5">
    <source>
        <dbReference type="ARBA" id="ARBA00022723"/>
    </source>
</evidence>
<feature type="domain" description="D-serine dehydratase-like" evidence="14">
    <location>
        <begin position="314"/>
        <end position="422"/>
    </location>
</feature>
<dbReference type="EC" id="4.3.1.18" evidence="11"/>
<dbReference type="PANTHER" id="PTHR28004:SF2">
    <property type="entry name" value="D-SERINE DEHYDRATASE"/>
    <property type="match status" value="1"/>
</dbReference>
<evidence type="ECO:0000256" key="11">
    <source>
        <dbReference type="ARBA" id="ARBA00066349"/>
    </source>
</evidence>
<proteinExistence type="inferred from homology"/>
<dbReference type="GO" id="GO:0036088">
    <property type="term" value="P:D-serine catabolic process"/>
    <property type="evidence" value="ECO:0007669"/>
    <property type="project" value="TreeGrafter"/>
</dbReference>
<dbReference type="EMBL" id="SGPK01000018">
    <property type="protein sequence ID" value="THH11192.1"/>
    <property type="molecule type" value="Genomic_DNA"/>
</dbReference>
<dbReference type="GO" id="GO:0009636">
    <property type="term" value="P:response to toxic substance"/>
    <property type="evidence" value="ECO:0007669"/>
    <property type="project" value="UniProtKB-KW"/>
</dbReference>
<comment type="function">
    <text evidence="10">Catalyzes the conversion of D-serine to pyruvate and ammonia. May play a role in D-serine detoxification.</text>
</comment>
<dbReference type="Proteomes" id="UP000308199">
    <property type="component" value="Unassembled WGS sequence"/>
</dbReference>
<evidence type="ECO:0000256" key="4">
    <source>
        <dbReference type="ARBA" id="ARBA00022575"/>
    </source>
</evidence>
<comment type="similarity">
    <text evidence="3">Belongs to the DSD1 family.</text>
</comment>
<dbReference type="SMART" id="SM01119">
    <property type="entry name" value="D-ser_dehydrat"/>
    <property type="match status" value="1"/>
</dbReference>
<comment type="caution">
    <text evidence="15">The sequence shown here is derived from an EMBL/GenBank/DDBJ whole genome shotgun (WGS) entry which is preliminary data.</text>
</comment>
<keyword evidence="8" id="KW-0456">Lyase</keyword>
<evidence type="ECO:0000259" key="14">
    <source>
        <dbReference type="SMART" id="SM01119"/>
    </source>
</evidence>
<evidence type="ECO:0000256" key="7">
    <source>
        <dbReference type="ARBA" id="ARBA00022898"/>
    </source>
</evidence>
<sequence>MSRQIRTPVELIGRPSKQALLEEFLGRRLADLRTPALVVDRAVFTKNCARMHETAQGWGANFRAHLKSHKTAEGAKLQLVTAAGQTNAVIVSTLMEAWEVVRSGLVADGTVKDILYGLPVAINKIAELSVLSDTIEAHGAVLRLHVDHPDQITALERFESQRIEPKRWFVFVKVDCGDKRAGVPAASPWFENLLTKIIASSAVSLFGFYCHQGGSYVSTSLDQASTFLSRELEAVNTAAGLALAVLAGFPDASAHSTPFVLSVGSTPTTHAASASTRLRLQQQLNGTLELHAGNYPLLDLQQLNTSMIEPEKISQRVLATVISYYPGRGENGEDEAMCDAGAIAMSKDKGPIEGFGEVVGKKWRLSRVSQEHGILTKTKTERLLSQEDAKDSEHLDIGDQVHIVGQHACLIAAAHPWIYVCDSGSGEPDVVVDIWVTWKGW</sequence>
<keyword evidence="16" id="KW-1185">Reference proteome</keyword>
<dbReference type="InterPro" id="IPR001608">
    <property type="entry name" value="Ala_racemase_N"/>
</dbReference>
<dbReference type="Pfam" id="PF14031">
    <property type="entry name" value="D-ser_dehydrat"/>
    <property type="match status" value="1"/>
</dbReference>
<organism evidence="15 16">
    <name type="scientific">Phellinidium pouzarii</name>
    <dbReference type="NCBI Taxonomy" id="167371"/>
    <lineage>
        <taxon>Eukaryota</taxon>
        <taxon>Fungi</taxon>
        <taxon>Dikarya</taxon>
        <taxon>Basidiomycota</taxon>
        <taxon>Agaricomycotina</taxon>
        <taxon>Agaricomycetes</taxon>
        <taxon>Hymenochaetales</taxon>
        <taxon>Hymenochaetaceae</taxon>
        <taxon>Phellinidium</taxon>
    </lineage>
</organism>
<dbReference type="GO" id="GO:0008721">
    <property type="term" value="F:D-serine ammonia-lyase activity"/>
    <property type="evidence" value="ECO:0007669"/>
    <property type="project" value="UniProtKB-EC"/>
</dbReference>